<feature type="domain" description="EF-hand" evidence="6">
    <location>
        <begin position="117"/>
        <end position="152"/>
    </location>
</feature>
<dbReference type="PANTHER" id="PTHR23048:SF0">
    <property type="entry name" value="CALMODULIN LIKE 3"/>
    <property type="match status" value="1"/>
</dbReference>
<dbReference type="InterPro" id="IPR050230">
    <property type="entry name" value="CALM/Myosin/TropC-like"/>
</dbReference>
<dbReference type="EMBL" id="CAJJDN010000021">
    <property type="protein sequence ID" value="CAD8066487.1"/>
    <property type="molecule type" value="Genomic_DNA"/>
</dbReference>
<feature type="domain" description="EF-hand" evidence="6">
    <location>
        <begin position="6"/>
        <end position="41"/>
    </location>
</feature>
<dbReference type="InterPro" id="IPR018247">
    <property type="entry name" value="EF_Hand_1_Ca_BS"/>
</dbReference>
<evidence type="ECO:0000256" key="2">
    <source>
        <dbReference type="ARBA" id="ARBA00022723"/>
    </source>
</evidence>
<sequence length="159" mass="18106">MTLSEEDIEQCQRAFNDLDDRGEGEIMADDLEIALEMVGLKQKPHKVHKLISEIDDGNYGRIKFKEFLGLFARLKYAGLQDDDQDMFDAFVAMGGNEDTTGNVDAEKLIRLIKNEFELTIDIEGLIEEVDTDGSGVIEFGEFKELLKTNYLQEDENDYP</sequence>
<keyword evidence="4" id="KW-0106">Calcium</keyword>
<dbReference type="SMART" id="SM00054">
    <property type="entry name" value="EFh"/>
    <property type="match status" value="2"/>
</dbReference>
<reference evidence="7" key="1">
    <citation type="submission" date="2021-01" db="EMBL/GenBank/DDBJ databases">
        <authorList>
            <consortium name="Genoscope - CEA"/>
            <person name="William W."/>
        </authorList>
    </citation>
    <scope>NUCLEOTIDE SEQUENCE</scope>
</reference>
<dbReference type="PROSITE" id="PS50222">
    <property type="entry name" value="EF_HAND_2"/>
    <property type="match status" value="2"/>
</dbReference>
<keyword evidence="8" id="KW-1185">Reference proteome</keyword>
<evidence type="ECO:0000256" key="3">
    <source>
        <dbReference type="ARBA" id="ARBA00022737"/>
    </source>
</evidence>
<dbReference type="PANTHER" id="PTHR23048">
    <property type="entry name" value="MYOSIN LIGHT CHAIN 1, 3"/>
    <property type="match status" value="1"/>
</dbReference>
<dbReference type="Proteomes" id="UP000692954">
    <property type="component" value="Unassembled WGS sequence"/>
</dbReference>
<evidence type="ECO:0000259" key="6">
    <source>
        <dbReference type="PROSITE" id="PS50222"/>
    </source>
</evidence>
<dbReference type="Pfam" id="PF00036">
    <property type="entry name" value="EF-hand_1"/>
    <property type="match status" value="1"/>
</dbReference>
<accession>A0A8S1LFP7</accession>
<evidence type="ECO:0000256" key="5">
    <source>
        <dbReference type="ARBA" id="ARBA00022990"/>
    </source>
</evidence>
<evidence type="ECO:0000256" key="4">
    <source>
        <dbReference type="ARBA" id="ARBA00022837"/>
    </source>
</evidence>
<name>A0A8S1LFP7_9CILI</name>
<keyword evidence="2" id="KW-0479">Metal-binding</keyword>
<dbReference type="GO" id="GO:0005509">
    <property type="term" value="F:calcium ion binding"/>
    <property type="evidence" value="ECO:0007669"/>
    <property type="project" value="InterPro"/>
</dbReference>
<evidence type="ECO:0000256" key="1">
    <source>
        <dbReference type="ARBA" id="ARBA00020786"/>
    </source>
</evidence>
<organism evidence="7 8">
    <name type="scientific">Paramecium sonneborni</name>
    <dbReference type="NCBI Taxonomy" id="65129"/>
    <lineage>
        <taxon>Eukaryota</taxon>
        <taxon>Sar</taxon>
        <taxon>Alveolata</taxon>
        <taxon>Ciliophora</taxon>
        <taxon>Intramacronucleata</taxon>
        <taxon>Oligohymenophorea</taxon>
        <taxon>Peniculida</taxon>
        <taxon>Parameciidae</taxon>
        <taxon>Paramecium</taxon>
    </lineage>
</organism>
<keyword evidence="5" id="KW-0007">Acetylation</keyword>
<dbReference type="PROSITE" id="PS00018">
    <property type="entry name" value="EF_HAND_1"/>
    <property type="match status" value="1"/>
</dbReference>
<dbReference type="InterPro" id="IPR002048">
    <property type="entry name" value="EF_hand_dom"/>
</dbReference>
<dbReference type="FunFam" id="1.10.238.10:FF:000003">
    <property type="entry name" value="Calmodulin A"/>
    <property type="match status" value="1"/>
</dbReference>
<dbReference type="Pfam" id="PF13499">
    <property type="entry name" value="EF-hand_7"/>
    <property type="match status" value="1"/>
</dbReference>
<dbReference type="OrthoDB" id="26525at2759"/>
<keyword evidence="3" id="KW-0677">Repeat</keyword>
<proteinExistence type="predicted"/>
<evidence type="ECO:0000313" key="7">
    <source>
        <dbReference type="EMBL" id="CAD8066487.1"/>
    </source>
</evidence>
<gene>
    <name evidence="7" type="ORF">PSON_ATCC_30995.1.T0210360</name>
</gene>
<evidence type="ECO:0000313" key="8">
    <source>
        <dbReference type="Proteomes" id="UP000692954"/>
    </source>
</evidence>
<dbReference type="GO" id="GO:0016460">
    <property type="term" value="C:myosin II complex"/>
    <property type="evidence" value="ECO:0007669"/>
    <property type="project" value="TreeGrafter"/>
</dbReference>
<comment type="caution">
    <text evidence="7">The sequence shown here is derived from an EMBL/GenBank/DDBJ whole genome shotgun (WGS) entry which is preliminary data.</text>
</comment>
<protein>
    <recommendedName>
        <fullName evidence="1">Calmodulin</fullName>
    </recommendedName>
</protein>
<dbReference type="AlphaFoldDB" id="A0A8S1LFP7"/>